<evidence type="ECO:0000256" key="5">
    <source>
        <dbReference type="ARBA" id="ARBA00023014"/>
    </source>
</evidence>
<dbReference type="Gene3D" id="2.20.25.10">
    <property type="match status" value="1"/>
</dbReference>
<evidence type="ECO:0000256" key="3">
    <source>
        <dbReference type="ARBA" id="ARBA00023002"/>
    </source>
</evidence>
<evidence type="ECO:0000313" key="8">
    <source>
        <dbReference type="EMBL" id="RVT91756.1"/>
    </source>
</evidence>
<comment type="caution">
    <text evidence="8">The sequence shown here is derived from an EMBL/GenBank/DDBJ whole genome shotgun (WGS) entry which is preliminary data.</text>
</comment>
<keyword evidence="8" id="KW-0223">Dioxygenase</keyword>
<keyword evidence="4" id="KW-0408">Iron</keyword>
<dbReference type="GO" id="GO:0046872">
    <property type="term" value="F:metal ion binding"/>
    <property type="evidence" value="ECO:0007669"/>
    <property type="project" value="UniProtKB-KW"/>
</dbReference>
<keyword evidence="2" id="KW-0479">Metal-binding</keyword>
<dbReference type="InterPro" id="IPR017941">
    <property type="entry name" value="Rieske_2Fe-2S"/>
</dbReference>
<evidence type="ECO:0000256" key="4">
    <source>
        <dbReference type="ARBA" id="ARBA00023004"/>
    </source>
</evidence>
<accession>A0A437M2E6</accession>
<evidence type="ECO:0000256" key="6">
    <source>
        <dbReference type="SAM" id="MobiDB-lite"/>
    </source>
</evidence>
<dbReference type="InterPro" id="IPR050584">
    <property type="entry name" value="Cholesterol_7-desaturase"/>
</dbReference>
<dbReference type="PANTHER" id="PTHR21266:SF59">
    <property type="entry name" value="BLR4922 PROTEIN"/>
    <property type="match status" value="1"/>
</dbReference>
<dbReference type="PANTHER" id="PTHR21266">
    <property type="entry name" value="IRON-SULFUR DOMAIN CONTAINING PROTEIN"/>
    <property type="match status" value="1"/>
</dbReference>
<dbReference type="PROSITE" id="PS51296">
    <property type="entry name" value="RIESKE"/>
    <property type="match status" value="1"/>
</dbReference>
<dbReference type="GO" id="GO:0051537">
    <property type="term" value="F:2 iron, 2 sulfur cluster binding"/>
    <property type="evidence" value="ECO:0007669"/>
    <property type="project" value="UniProtKB-KW"/>
</dbReference>
<dbReference type="Gene3D" id="2.20.25.680">
    <property type="match status" value="1"/>
</dbReference>
<dbReference type="OrthoDB" id="9800776at2"/>
<feature type="region of interest" description="Disordered" evidence="6">
    <location>
        <begin position="1"/>
        <end position="29"/>
    </location>
</feature>
<dbReference type="Gene3D" id="3.90.380.10">
    <property type="entry name" value="Naphthalene 1,2-dioxygenase Alpha Subunit, Chain A, domain 1"/>
    <property type="match status" value="1"/>
</dbReference>
<reference evidence="8 9" key="1">
    <citation type="submission" date="2019-01" db="EMBL/GenBank/DDBJ databases">
        <authorList>
            <person name="Chen W.-M."/>
        </authorList>
    </citation>
    <scope>NUCLEOTIDE SEQUENCE [LARGE SCALE GENOMIC DNA]</scope>
    <source>
        <strain evidence="8 9">CCP-6</strain>
    </source>
</reference>
<keyword evidence="9" id="KW-1185">Reference proteome</keyword>
<dbReference type="GO" id="GO:0051213">
    <property type="term" value="F:dioxygenase activity"/>
    <property type="evidence" value="ECO:0007669"/>
    <property type="project" value="UniProtKB-KW"/>
</dbReference>
<keyword evidence="3" id="KW-0560">Oxidoreductase</keyword>
<evidence type="ECO:0000313" key="9">
    <source>
        <dbReference type="Proteomes" id="UP000282957"/>
    </source>
</evidence>
<evidence type="ECO:0000259" key="7">
    <source>
        <dbReference type="PROSITE" id="PS51296"/>
    </source>
</evidence>
<feature type="domain" description="Rieske" evidence="7">
    <location>
        <begin position="64"/>
        <end position="171"/>
    </location>
</feature>
<dbReference type="Proteomes" id="UP000282957">
    <property type="component" value="Unassembled WGS sequence"/>
</dbReference>
<dbReference type="Pfam" id="PF11723">
    <property type="entry name" value="Aromatic_hydrox"/>
    <property type="match status" value="1"/>
</dbReference>
<organism evidence="8 9">
    <name type="scientific">Rhodovarius crocodyli</name>
    <dbReference type="NCBI Taxonomy" id="1979269"/>
    <lineage>
        <taxon>Bacteria</taxon>
        <taxon>Pseudomonadati</taxon>
        <taxon>Pseudomonadota</taxon>
        <taxon>Alphaproteobacteria</taxon>
        <taxon>Acetobacterales</taxon>
        <taxon>Roseomonadaceae</taxon>
        <taxon>Rhodovarius</taxon>
    </lineage>
</organism>
<dbReference type="SUPFAM" id="SSF55961">
    <property type="entry name" value="Bet v1-like"/>
    <property type="match status" value="1"/>
</dbReference>
<protein>
    <submittedName>
        <fullName evidence="8">Aromatic ring-hydroxylating dioxygenase subunit alpha</fullName>
    </submittedName>
</protein>
<name>A0A437M2E6_9PROT</name>
<keyword evidence="5" id="KW-0411">Iron-sulfur</keyword>
<dbReference type="EMBL" id="SACL01000009">
    <property type="protein sequence ID" value="RVT91756.1"/>
    <property type="molecule type" value="Genomic_DNA"/>
</dbReference>
<dbReference type="AlphaFoldDB" id="A0A437M2E6"/>
<dbReference type="InterPro" id="IPR021028">
    <property type="entry name" value="Homotrim_ring_OHase_catalytic"/>
</dbReference>
<evidence type="ECO:0000256" key="2">
    <source>
        <dbReference type="ARBA" id="ARBA00022723"/>
    </source>
</evidence>
<evidence type="ECO:0000256" key="1">
    <source>
        <dbReference type="ARBA" id="ARBA00022714"/>
    </source>
</evidence>
<dbReference type="SUPFAM" id="SSF50022">
    <property type="entry name" value="ISP domain"/>
    <property type="match status" value="1"/>
</dbReference>
<dbReference type="Pfam" id="PF00355">
    <property type="entry name" value="Rieske"/>
    <property type="match status" value="1"/>
</dbReference>
<sequence>MAMRPGRNCRPPGGISRRGHAPPPARIASSRREIAMAQTDRDDDPAEIPYRGHGIPKLGFENYWYPILRAAEVKKKPKAVRLAGRDIVVYRDDGKLYALDDRCPHRGVKLSLGECSYKGTGTISCPYHGWTFDGSNGRLVAAIMDGPDAPITRKVTIRHYPIREFAGLIWLWPGEMEPSVLEEDIPPYIGRQDEFFTIPMYTDYKCNWRWLVDNWGNDHHAQYVHRSSPELIFQPVLPFALTIEPKPLPSGKGMSFKRSGGMTSAEFPGLGRFPNNEWWRFMKPTGRGNVSGFQESKAHKVYGIQNQSELWLPGLIIVGRLSGEYALIQWAVPIDENTTRCFNINNFRRLGRMREMYDRLHYAVWRGWAHDRIFSDQDKVLVEAVVPGPERLSKSDTGVIAWRKFAGANARRPEPAGKASLDVA</sequence>
<gene>
    <name evidence="8" type="ORF">EOD42_20775</name>
</gene>
<dbReference type="InterPro" id="IPR036922">
    <property type="entry name" value="Rieske_2Fe-2S_sf"/>
</dbReference>
<keyword evidence="1" id="KW-0001">2Fe-2S</keyword>
<proteinExistence type="predicted"/>